<proteinExistence type="predicted"/>
<feature type="domain" description="Methyltransferase" evidence="1">
    <location>
        <begin position="20"/>
        <end position="135"/>
    </location>
</feature>
<comment type="caution">
    <text evidence="2">The sequence shown here is derived from an EMBL/GenBank/DDBJ whole genome shotgun (WGS) entry which is preliminary data.</text>
</comment>
<dbReference type="EMBL" id="MFHI01000027">
    <property type="protein sequence ID" value="OGF78480.1"/>
    <property type="molecule type" value="Genomic_DNA"/>
</dbReference>
<dbReference type="Proteomes" id="UP000178425">
    <property type="component" value="Unassembled WGS sequence"/>
</dbReference>
<evidence type="ECO:0000313" key="3">
    <source>
        <dbReference type="Proteomes" id="UP000178425"/>
    </source>
</evidence>
<sequence length="179" mass="19773">MPPIGFLNPNSALEEWDIRPGERIADFGCGPGFFSIPLGQKVGQNGKIYSLDIRPEALEATRSKAKLFHLFNVEPTRADLETPRGSGIKDWGVDKVLVANILFQVENQNTVISEVARILRPGGSILVIEWNENDSAHPIPSSKVNKEEIKTAFLGAGFNFQKEFAAGSHHYGLIFNKKD</sequence>
<evidence type="ECO:0000259" key="1">
    <source>
        <dbReference type="Pfam" id="PF13847"/>
    </source>
</evidence>
<reference evidence="2 3" key="1">
    <citation type="journal article" date="2016" name="Nat. Commun.">
        <title>Thousands of microbial genomes shed light on interconnected biogeochemical processes in an aquifer system.</title>
        <authorList>
            <person name="Anantharaman K."/>
            <person name="Brown C.T."/>
            <person name="Hug L.A."/>
            <person name="Sharon I."/>
            <person name="Castelle C.J."/>
            <person name="Probst A.J."/>
            <person name="Thomas B.C."/>
            <person name="Singh A."/>
            <person name="Wilkins M.J."/>
            <person name="Karaoz U."/>
            <person name="Brodie E.L."/>
            <person name="Williams K.H."/>
            <person name="Hubbard S.S."/>
            <person name="Banfield J.F."/>
        </authorList>
    </citation>
    <scope>NUCLEOTIDE SEQUENCE [LARGE SCALE GENOMIC DNA]</scope>
</reference>
<gene>
    <name evidence="2" type="ORF">A2W54_03995</name>
</gene>
<dbReference type="AlphaFoldDB" id="A0A1F5WS72"/>
<dbReference type="InterPro" id="IPR025714">
    <property type="entry name" value="Methyltranfer_dom"/>
</dbReference>
<accession>A0A1F5WS72</accession>
<evidence type="ECO:0000313" key="2">
    <source>
        <dbReference type="EMBL" id="OGF78480.1"/>
    </source>
</evidence>
<organism evidence="2 3">
    <name type="scientific">Candidatus Giovannonibacteria bacterium RIFCSPHIGHO2_02_43_13</name>
    <dbReference type="NCBI Taxonomy" id="1798330"/>
    <lineage>
        <taxon>Bacteria</taxon>
        <taxon>Candidatus Giovannoniibacteriota</taxon>
    </lineage>
</organism>
<dbReference type="Pfam" id="PF13847">
    <property type="entry name" value="Methyltransf_31"/>
    <property type="match status" value="1"/>
</dbReference>
<dbReference type="InterPro" id="IPR029063">
    <property type="entry name" value="SAM-dependent_MTases_sf"/>
</dbReference>
<name>A0A1F5WS72_9BACT</name>
<dbReference type="CDD" id="cd02440">
    <property type="entry name" value="AdoMet_MTases"/>
    <property type="match status" value="1"/>
</dbReference>
<protein>
    <recommendedName>
        <fullName evidence="1">Methyltransferase domain-containing protein</fullName>
    </recommendedName>
</protein>
<dbReference type="Gene3D" id="3.40.50.150">
    <property type="entry name" value="Vaccinia Virus protein VP39"/>
    <property type="match status" value="1"/>
</dbReference>
<dbReference type="SUPFAM" id="SSF53335">
    <property type="entry name" value="S-adenosyl-L-methionine-dependent methyltransferases"/>
    <property type="match status" value="1"/>
</dbReference>